<organism evidence="3 4">
    <name type="scientific">Arabis nemorensis</name>
    <dbReference type="NCBI Taxonomy" id="586526"/>
    <lineage>
        <taxon>Eukaryota</taxon>
        <taxon>Viridiplantae</taxon>
        <taxon>Streptophyta</taxon>
        <taxon>Embryophyta</taxon>
        <taxon>Tracheophyta</taxon>
        <taxon>Spermatophyta</taxon>
        <taxon>Magnoliopsida</taxon>
        <taxon>eudicotyledons</taxon>
        <taxon>Gunneridae</taxon>
        <taxon>Pentapetalae</taxon>
        <taxon>rosids</taxon>
        <taxon>malvids</taxon>
        <taxon>Brassicales</taxon>
        <taxon>Brassicaceae</taxon>
        <taxon>Arabideae</taxon>
        <taxon>Arabis</taxon>
    </lineage>
</organism>
<dbReference type="GO" id="GO:0005737">
    <property type="term" value="C:cytoplasm"/>
    <property type="evidence" value="ECO:0007669"/>
    <property type="project" value="TreeGrafter"/>
</dbReference>
<reference evidence="3" key="1">
    <citation type="submission" date="2019-07" db="EMBL/GenBank/DDBJ databases">
        <authorList>
            <person name="Dittberner H."/>
        </authorList>
    </citation>
    <scope>NUCLEOTIDE SEQUENCE [LARGE SCALE GENOMIC DNA]</scope>
</reference>
<evidence type="ECO:0000313" key="4">
    <source>
        <dbReference type="Proteomes" id="UP000489600"/>
    </source>
</evidence>
<dbReference type="EMBL" id="CABITT030000003">
    <property type="protein sequence ID" value="VVA96054.1"/>
    <property type="molecule type" value="Genomic_DNA"/>
</dbReference>
<proteinExistence type="predicted"/>
<comment type="caution">
    <text evidence="3">The sequence shown here is derived from an EMBL/GenBank/DDBJ whole genome shotgun (WGS) entry which is preliminary data.</text>
</comment>
<dbReference type="GO" id="GO:0005634">
    <property type="term" value="C:nucleus"/>
    <property type="evidence" value="ECO:0007669"/>
    <property type="project" value="TreeGrafter"/>
</dbReference>
<dbReference type="InterPro" id="IPR036869">
    <property type="entry name" value="J_dom_sf"/>
</dbReference>
<evidence type="ECO:0000259" key="2">
    <source>
        <dbReference type="PROSITE" id="PS50076"/>
    </source>
</evidence>
<dbReference type="CDD" id="cd06257">
    <property type="entry name" value="DnaJ"/>
    <property type="match status" value="1"/>
</dbReference>
<keyword evidence="4" id="KW-1185">Reference proteome</keyword>
<gene>
    <name evidence="3" type="ORF">ANE_LOCUS6499</name>
</gene>
<evidence type="ECO:0000256" key="1">
    <source>
        <dbReference type="SAM" id="MobiDB-lite"/>
    </source>
</evidence>
<accession>A0A565B4L6</accession>
<dbReference type="Proteomes" id="UP000489600">
    <property type="component" value="Unassembled WGS sequence"/>
</dbReference>
<sequence>MIKLNYRKLALKWHPDKNNGDTVATSKFQEINEAYNGNKVFAVLMDPALRFEYDLTGIYEIHKYTLRILRNDTQLQWTWHQSLLVTMKSSVRLQKTQLIKERQGNHRDYNECPKPTTRRGWDFNDPLLKDPSELACPRISGAYRSVVPVHRHPRPTTRLNKRINKKSTITKTLTLKRIGEEDVSRRLNELKSTNTHPIAEPEPRQHRGRYTSLDPTTKPDQANPPSPNEALTIETTKRRAEQRLIPHRSPGPPSPHRDATCSLFTQTTVPVFTPLQIHIETIHEGKDGSKEDWNPREEAIPATREPPTRRKLPATKLQNSNLRFHHRRKALISMAPALVTA</sequence>
<dbReference type="Pfam" id="PF00226">
    <property type="entry name" value="DnaJ"/>
    <property type="match status" value="1"/>
</dbReference>
<dbReference type="InterPro" id="IPR001623">
    <property type="entry name" value="DnaJ_domain"/>
</dbReference>
<dbReference type="SUPFAM" id="SSF46565">
    <property type="entry name" value="Chaperone J-domain"/>
    <property type="match status" value="1"/>
</dbReference>
<feature type="region of interest" description="Disordered" evidence="1">
    <location>
        <begin position="187"/>
        <end position="231"/>
    </location>
</feature>
<evidence type="ECO:0000313" key="3">
    <source>
        <dbReference type="EMBL" id="VVA96054.1"/>
    </source>
</evidence>
<feature type="region of interest" description="Disordered" evidence="1">
    <location>
        <begin position="286"/>
        <end position="312"/>
    </location>
</feature>
<feature type="domain" description="J" evidence="2">
    <location>
        <begin position="1"/>
        <end position="57"/>
    </location>
</feature>
<dbReference type="SMART" id="SM00271">
    <property type="entry name" value="DnaJ"/>
    <property type="match status" value="1"/>
</dbReference>
<dbReference type="PANTHER" id="PTHR45504">
    <property type="entry name" value="CHAPERONE DNAJ-DOMAIN SUPERFAMILY PROTEIN"/>
    <property type="match status" value="1"/>
</dbReference>
<name>A0A565B4L6_9BRAS</name>
<dbReference type="Gene3D" id="1.10.287.110">
    <property type="entry name" value="DnaJ domain"/>
    <property type="match status" value="1"/>
</dbReference>
<dbReference type="PROSITE" id="PS50076">
    <property type="entry name" value="DNAJ_2"/>
    <property type="match status" value="1"/>
</dbReference>
<dbReference type="AlphaFoldDB" id="A0A565B4L6"/>
<protein>
    <recommendedName>
        <fullName evidence="2">J domain-containing protein</fullName>
    </recommendedName>
</protein>
<feature type="compositionally biased region" description="Basic and acidic residues" evidence="1">
    <location>
        <begin position="286"/>
        <end position="299"/>
    </location>
</feature>
<dbReference type="OrthoDB" id="10250354at2759"/>
<dbReference type="PANTHER" id="PTHR45504:SF2">
    <property type="entry name" value="OS02G0693200 PROTEIN"/>
    <property type="match status" value="1"/>
</dbReference>